<reference evidence="2" key="3">
    <citation type="submission" date="2020-12" db="UniProtKB">
        <authorList>
            <consortium name="EnsemblPlants"/>
        </authorList>
    </citation>
    <scope>IDENTIFICATION</scope>
</reference>
<dbReference type="AlphaFoldDB" id="A0A2K1KFC6"/>
<evidence type="ECO:0000313" key="2">
    <source>
        <dbReference type="EnsemblPlants" id="PAC:32976318.CDS.1"/>
    </source>
</evidence>
<keyword evidence="3" id="KW-1185">Reference proteome</keyword>
<gene>
    <name evidence="1" type="ORF">PHYPA_008858</name>
</gene>
<name>A0A2K1KFC6_PHYPA</name>
<proteinExistence type="predicted"/>
<protein>
    <submittedName>
        <fullName evidence="1 2">Uncharacterized protein</fullName>
    </submittedName>
</protein>
<organism evidence="1">
    <name type="scientific">Physcomitrium patens</name>
    <name type="common">Spreading-leaved earth moss</name>
    <name type="synonym">Physcomitrella patens</name>
    <dbReference type="NCBI Taxonomy" id="3218"/>
    <lineage>
        <taxon>Eukaryota</taxon>
        <taxon>Viridiplantae</taxon>
        <taxon>Streptophyta</taxon>
        <taxon>Embryophyta</taxon>
        <taxon>Bryophyta</taxon>
        <taxon>Bryophytina</taxon>
        <taxon>Bryopsida</taxon>
        <taxon>Funariidae</taxon>
        <taxon>Funariales</taxon>
        <taxon>Funariaceae</taxon>
        <taxon>Physcomitrium</taxon>
    </lineage>
</organism>
<dbReference type="InParanoid" id="A0A2K1KFC6"/>
<reference evidence="1 3" key="2">
    <citation type="journal article" date="2018" name="Plant J.">
        <title>The Physcomitrella patens chromosome-scale assembly reveals moss genome structure and evolution.</title>
        <authorList>
            <person name="Lang D."/>
            <person name="Ullrich K.K."/>
            <person name="Murat F."/>
            <person name="Fuchs J."/>
            <person name="Jenkins J."/>
            <person name="Haas F.B."/>
            <person name="Piednoel M."/>
            <person name="Gundlach H."/>
            <person name="Van Bel M."/>
            <person name="Meyberg R."/>
            <person name="Vives C."/>
            <person name="Morata J."/>
            <person name="Symeonidi A."/>
            <person name="Hiss M."/>
            <person name="Muchero W."/>
            <person name="Kamisugi Y."/>
            <person name="Saleh O."/>
            <person name="Blanc G."/>
            <person name="Decker E.L."/>
            <person name="van Gessel N."/>
            <person name="Grimwood J."/>
            <person name="Hayes R.D."/>
            <person name="Graham S.W."/>
            <person name="Gunter L.E."/>
            <person name="McDaniel S.F."/>
            <person name="Hoernstein S.N.W."/>
            <person name="Larsson A."/>
            <person name="Li F.W."/>
            <person name="Perroud P.F."/>
            <person name="Phillips J."/>
            <person name="Ranjan P."/>
            <person name="Rokshar D.S."/>
            <person name="Rothfels C.J."/>
            <person name="Schneider L."/>
            <person name="Shu S."/>
            <person name="Stevenson D.W."/>
            <person name="Thummler F."/>
            <person name="Tillich M."/>
            <person name="Villarreal Aguilar J.C."/>
            <person name="Widiez T."/>
            <person name="Wong G.K."/>
            <person name="Wymore A."/>
            <person name="Zhang Y."/>
            <person name="Zimmer A.D."/>
            <person name="Quatrano R.S."/>
            <person name="Mayer K.F.X."/>
            <person name="Goodstein D."/>
            <person name="Casacuberta J.M."/>
            <person name="Vandepoele K."/>
            <person name="Reski R."/>
            <person name="Cuming A.C."/>
            <person name="Tuskan G.A."/>
            <person name="Maumus F."/>
            <person name="Salse J."/>
            <person name="Schmutz J."/>
            <person name="Rensing S.A."/>
        </authorList>
    </citation>
    <scope>NUCLEOTIDE SEQUENCE [LARGE SCALE GENOMIC DNA]</scope>
    <source>
        <strain evidence="2 3">cv. Gransden 2004</strain>
    </source>
</reference>
<dbReference type="EMBL" id="ABEU02000006">
    <property type="protein sequence ID" value="PNR52484.1"/>
    <property type="molecule type" value="Genomic_DNA"/>
</dbReference>
<dbReference type="Gramene" id="Pp3c6_12280V3.1">
    <property type="protein sequence ID" value="PAC:32976318.CDS.1"/>
    <property type="gene ID" value="Pp3c6_12280"/>
</dbReference>
<accession>A0A2K1KFC6</accession>
<reference evidence="1 3" key="1">
    <citation type="journal article" date="2008" name="Science">
        <title>The Physcomitrella genome reveals evolutionary insights into the conquest of land by plants.</title>
        <authorList>
            <person name="Rensing S."/>
            <person name="Lang D."/>
            <person name="Zimmer A."/>
            <person name="Terry A."/>
            <person name="Salamov A."/>
            <person name="Shapiro H."/>
            <person name="Nishiyama T."/>
            <person name="Perroud P.-F."/>
            <person name="Lindquist E."/>
            <person name="Kamisugi Y."/>
            <person name="Tanahashi T."/>
            <person name="Sakakibara K."/>
            <person name="Fujita T."/>
            <person name="Oishi K."/>
            <person name="Shin-I T."/>
            <person name="Kuroki Y."/>
            <person name="Toyoda A."/>
            <person name="Suzuki Y."/>
            <person name="Hashimoto A."/>
            <person name="Yamaguchi K."/>
            <person name="Sugano A."/>
            <person name="Kohara Y."/>
            <person name="Fujiyama A."/>
            <person name="Anterola A."/>
            <person name="Aoki S."/>
            <person name="Ashton N."/>
            <person name="Barbazuk W.B."/>
            <person name="Barker E."/>
            <person name="Bennetzen J."/>
            <person name="Bezanilla M."/>
            <person name="Blankenship R."/>
            <person name="Cho S.H."/>
            <person name="Dutcher S."/>
            <person name="Estelle M."/>
            <person name="Fawcett J.A."/>
            <person name="Gundlach H."/>
            <person name="Hanada K."/>
            <person name="Heyl A."/>
            <person name="Hicks K.A."/>
            <person name="Hugh J."/>
            <person name="Lohr M."/>
            <person name="Mayer K."/>
            <person name="Melkozernov A."/>
            <person name="Murata T."/>
            <person name="Nelson D."/>
            <person name="Pils B."/>
            <person name="Prigge M."/>
            <person name="Reiss B."/>
            <person name="Renner T."/>
            <person name="Rombauts S."/>
            <person name="Rushton P."/>
            <person name="Sanderfoot A."/>
            <person name="Schween G."/>
            <person name="Shiu S.-H."/>
            <person name="Stueber K."/>
            <person name="Theodoulou F.L."/>
            <person name="Tu H."/>
            <person name="Van de Peer Y."/>
            <person name="Verrier P.J."/>
            <person name="Waters E."/>
            <person name="Wood A."/>
            <person name="Yang L."/>
            <person name="Cove D."/>
            <person name="Cuming A."/>
            <person name="Hasebe M."/>
            <person name="Lucas S."/>
            <person name="Mishler D.B."/>
            <person name="Reski R."/>
            <person name="Grigoriev I."/>
            <person name="Quatrano R.S."/>
            <person name="Boore J.L."/>
        </authorList>
    </citation>
    <scope>NUCLEOTIDE SEQUENCE [LARGE SCALE GENOMIC DNA]</scope>
    <source>
        <strain evidence="2 3">cv. Gransden 2004</strain>
    </source>
</reference>
<evidence type="ECO:0000313" key="1">
    <source>
        <dbReference type="EMBL" id="PNR52484.1"/>
    </source>
</evidence>
<dbReference type="Proteomes" id="UP000006727">
    <property type="component" value="Chromosome 6"/>
</dbReference>
<evidence type="ECO:0000313" key="3">
    <source>
        <dbReference type="Proteomes" id="UP000006727"/>
    </source>
</evidence>
<dbReference type="EnsemblPlants" id="Pp3c6_12280V3.1">
    <property type="protein sequence ID" value="PAC:32976318.CDS.1"/>
    <property type="gene ID" value="Pp3c6_12280"/>
</dbReference>
<dbReference type="PaxDb" id="3218-PP1S113_219V6.1"/>
<sequence>MRRRAACCTRPAALVARSTWRDLSCIILPWGKLVLGDGVAFSSPPLLQSAPNSSLR</sequence>